<keyword evidence="9" id="KW-0805">Transcription regulation</keyword>
<feature type="region of interest" description="Disordered" evidence="15">
    <location>
        <begin position="489"/>
        <end position="609"/>
    </location>
</feature>
<dbReference type="SMART" id="SM00577">
    <property type="entry name" value="CPDc"/>
    <property type="match status" value="1"/>
</dbReference>
<dbReference type="InterPro" id="IPR057473">
    <property type="entry name" value="ARM_CPL3"/>
</dbReference>
<evidence type="ECO:0000256" key="9">
    <source>
        <dbReference type="ARBA" id="ARBA00023015"/>
    </source>
</evidence>
<comment type="cofactor">
    <cofactor evidence="1">
        <name>Mn(2+)</name>
        <dbReference type="ChEBI" id="CHEBI:29035"/>
    </cofactor>
</comment>
<evidence type="ECO:0000256" key="1">
    <source>
        <dbReference type="ARBA" id="ARBA00001936"/>
    </source>
</evidence>
<evidence type="ECO:0000313" key="19">
    <source>
        <dbReference type="Proteomes" id="UP001140949"/>
    </source>
</evidence>
<comment type="catalytic activity">
    <reaction evidence="12">
        <text>O-phospho-L-seryl-[protein] + H2O = L-seryl-[protein] + phosphate</text>
        <dbReference type="Rhea" id="RHEA:20629"/>
        <dbReference type="Rhea" id="RHEA-COMP:9863"/>
        <dbReference type="Rhea" id="RHEA-COMP:11604"/>
        <dbReference type="ChEBI" id="CHEBI:15377"/>
        <dbReference type="ChEBI" id="CHEBI:29999"/>
        <dbReference type="ChEBI" id="CHEBI:43474"/>
        <dbReference type="ChEBI" id="CHEBI:83421"/>
        <dbReference type="EC" id="3.1.3.16"/>
    </reaction>
</comment>
<keyword evidence="11" id="KW-0539">Nucleus</keyword>
<dbReference type="Pfam" id="PF25505">
    <property type="entry name" value="ARM_CPL3"/>
    <property type="match status" value="1"/>
</dbReference>
<evidence type="ECO:0000259" key="16">
    <source>
        <dbReference type="PROSITE" id="PS50172"/>
    </source>
</evidence>
<evidence type="ECO:0000256" key="8">
    <source>
        <dbReference type="ARBA" id="ARBA00022884"/>
    </source>
</evidence>
<feature type="domain" description="BRCT" evidence="16">
    <location>
        <begin position="1104"/>
        <end position="1197"/>
    </location>
</feature>
<dbReference type="InterPro" id="IPR036420">
    <property type="entry name" value="BRCT_dom_sf"/>
</dbReference>
<evidence type="ECO:0000256" key="7">
    <source>
        <dbReference type="ARBA" id="ARBA00022801"/>
    </source>
</evidence>
<dbReference type="PANTHER" id="PTHR23081:SF2">
    <property type="entry name" value="RNA POLYMERASE II C-TERMINAL DOMAIN PHOSPHATASE-LIKE 3"/>
    <property type="match status" value="1"/>
</dbReference>
<dbReference type="GO" id="GO:0009651">
    <property type="term" value="P:response to salt stress"/>
    <property type="evidence" value="ECO:0007669"/>
    <property type="project" value="UniProtKB-ARBA"/>
</dbReference>
<evidence type="ECO:0000256" key="12">
    <source>
        <dbReference type="ARBA" id="ARBA00047761"/>
    </source>
</evidence>
<dbReference type="InterPro" id="IPR039189">
    <property type="entry name" value="Fcp1"/>
</dbReference>
<dbReference type="Gene3D" id="3.40.50.10190">
    <property type="entry name" value="BRCT domain"/>
    <property type="match status" value="1"/>
</dbReference>
<dbReference type="InterPro" id="IPR023214">
    <property type="entry name" value="HAD_sf"/>
</dbReference>
<dbReference type="GO" id="GO:0005634">
    <property type="term" value="C:nucleus"/>
    <property type="evidence" value="ECO:0007669"/>
    <property type="project" value="UniProtKB-SubCell"/>
</dbReference>
<dbReference type="PANTHER" id="PTHR23081">
    <property type="entry name" value="RNA POLYMERASE II CTD PHOSPHATASE"/>
    <property type="match status" value="1"/>
</dbReference>
<dbReference type="EMBL" id="JANAVB010005599">
    <property type="protein sequence ID" value="KAJ6846113.1"/>
    <property type="molecule type" value="Genomic_DNA"/>
</dbReference>
<keyword evidence="5" id="KW-0678">Repressor</keyword>
<reference evidence="18" key="1">
    <citation type="journal article" date="2023" name="GigaByte">
        <title>Genome assembly of the bearded iris, Iris pallida Lam.</title>
        <authorList>
            <person name="Bruccoleri R.E."/>
            <person name="Oakeley E.J."/>
            <person name="Faust A.M.E."/>
            <person name="Altorfer M."/>
            <person name="Dessus-Babus S."/>
            <person name="Burckhardt D."/>
            <person name="Oertli M."/>
            <person name="Naumann U."/>
            <person name="Petersen F."/>
            <person name="Wong J."/>
        </authorList>
    </citation>
    <scope>NUCLEOTIDE SEQUENCE</scope>
    <source>
        <strain evidence="18">GSM-AAB239-AS_SAM_17_03QT</strain>
    </source>
</reference>
<feature type="region of interest" description="Disordered" evidence="15">
    <location>
        <begin position="796"/>
        <end position="853"/>
    </location>
</feature>
<feature type="compositionally biased region" description="Low complexity" evidence="15">
    <location>
        <begin position="596"/>
        <end position="609"/>
    </location>
</feature>
<dbReference type="PROSITE" id="PS50969">
    <property type="entry name" value="FCP1"/>
    <property type="match status" value="1"/>
</dbReference>
<dbReference type="PROSITE" id="PS50172">
    <property type="entry name" value="BRCT"/>
    <property type="match status" value="1"/>
</dbReference>
<comment type="subunit">
    <text evidence="14">Interacts with RAP74.</text>
</comment>
<dbReference type="InterPro" id="IPR004274">
    <property type="entry name" value="FCP1_dom"/>
</dbReference>
<keyword evidence="10" id="KW-0804">Transcription</keyword>
<dbReference type="AlphaFoldDB" id="A0AAX6HZG2"/>
<comment type="subcellular location">
    <subcellularLocation>
        <location evidence="3">Nucleus</location>
    </subcellularLocation>
</comment>
<dbReference type="Pfam" id="PF03031">
    <property type="entry name" value="NIF"/>
    <property type="match status" value="1"/>
</dbReference>
<feature type="compositionally biased region" description="Polar residues" evidence="15">
    <location>
        <begin position="438"/>
        <end position="453"/>
    </location>
</feature>
<evidence type="ECO:0000256" key="5">
    <source>
        <dbReference type="ARBA" id="ARBA00022491"/>
    </source>
</evidence>
<dbReference type="InterPro" id="IPR001357">
    <property type="entry name" value="BRCT_dom"/>
</dbReference>
<comment type="catalytic activity">
    <reaction evidence="13">
        <text>O-phospho-L-threonyl-[protein] + H2O = L-threonyl-[protein] + phosphate</text>
        <dbReference type="Rhea" id="RHEA:47004"/>
        <dbReference type="Rhea" id="RHEA-COMP:11060"/>
        <dbReference type="Rhea" id="RHEA-COMP:11605"/>
        <dbReference type="ChEBI" id="CHEBI:15377"/>
        <dbReference type="ChEBI" id="CHEBI:30013"/>
        <dbReference type="ChEBI" id="CHEBI:43474"/>
        <dbReference type="ChEBI" id="CHEBI:61977"/>
        <dbReference type="EC" id="3.1.3.16"/>
    </reaction>
</comment>
<evidence type="ECO:0000256" key="2">
    <source>
        <dbReference type="ARBA" id="ARBA00001946"/>
    </source>
</evidence>
<keyword evidence="8" id="KW-0694">RNA-binding</keyword>
<evidence type="ECO:0000256" key="3">
    <source>
        <dbReference type="ARBA" id="ARBA00004123"/>
    </source>
</evidence>
<dbReference type="GO" id="GO:0003723">
    <property type="term" value="F:RNA binding"/>
    <property type="evidence" value="ECO:0007669"/>
    <property type="project" value="UniProtKB-KW"/>
</dbReference>
<reference evidence="18" key="2">
    <citation type="submission" date="2023-04" db="EMBL/GenBank/DDBJ databases">
        <authorList>
            <person name="Bruccoleri R.E."/>
            <person name="Oakeley E.J."/>
            <person name="Faust A.-M."/>
            <person name="Dessus-Babus S."/>
            <person name="Altorfer M."/>
            <person name="Burckhardt D."/>
            <person name="Oertli M."/>
            <person name="Naumann U."/>
            <person name="Petersen F."/>
            <person name="Wong J."/>
        </authorList>
    </citation>
    <scope>NUCLEOTIDE SEQUENCE</scope>
    <source>
        <strain evidence="18">GSM-AAB239-AS_SAM_17_03QT</strain>
        <tissue evidence="18">Leaf</tissue>
    </source>
</reference>
<protein>
    <recommendedName>
        <fullName evidence="4">protein-serine/threonine phosphatase</fullName>
        <ecNumber evidence="4">3.1.3.16</ecNumber>
    </recommendedName>
</protein>
<organism evidence="18 19">
    <name type="scientific">Iris pallida</name>
    <name type="common">Sweet iris</name>
    <dbReference type="NCBI Taxonomy" id="29817"/>
    <lineage>
        <taxon>Eukaryota</taxon>
        <taxon>Viridiplantae</taxon>
        <taxon>Streptophyta</taxon>
        <taxon>Embryophyta</taxon>
        <taxon>Tracheophyta</taxon>
        <taxon>Spermatophyta</taxon>
        <taxon>Magnoliopsida</taxon>
        <taxon>Liliopsida</taxon>
        <taxon>Asparagales</taxon>
        <taxon>Iridaceae</taxon>
        <taxon>Iridoideae</taxon>
        <taxon>Irideae</taxon>
        <taxon>Iris</taxon>
    </lineage>
</organism>
<dbReference type="Pfam" id="PF00533">
    <property type="entry name" value="BRCT"/>
    <property type="match status" value="1"/>
</dbReference>
<evidence type="ECO:0000313" key="18">
    <source>
        <dbReference type="EMBL" id="KAJ6846113.1"/>
    </source>
</evidence>
<evidence type="ECO:0000256" key="11">
    <source>
        <dbReference type="ARBA" id="ARBA00023242"/>
    </source>
</evidence>
<keyword evidence="19" id="KW-1185">Reference proteome</keyword>
<dbReference type="SUPFAM" id="SSF56784">
    <property type="entry name" value="HAD-like"/>
    <property type="match status" value="1"/>
</dbReference>
<feature type="compositionally biased region" description="Polar residues" evidence="15">
    <location>
        <begin position="571"/>
        <end position="583"/>
    </location>
</feature>
<accession>A0AAX6HZG2</accession>
<feature type="domain" description="FCP1 homology" evidence="17">
    <location>
        <begin position="881"/>
        <end position="1061"/>
    </location>
</feature>
<gene>
    <name evidence="18" type="ORF">M6B38_278720</name>
</gene>
<evidence type="ECO:0000259" key="17">
    <source>
        <dbReference type="PROSITE" id="PS50969"/>
    </source>
</evidence>
<dbReference type="NCBIfam" id="TIGR02250">
    <property type="entry name" value="FCP1_euk"/>
    <property type="match status" value="1"/>
</dbReference>
<evidence type="ECO:0000256" key="6">
    <source>
        <dbReference type="ARBA" id="ARBA00022723"/>
    </source>
</evidence>
<dbReference type="InterPro" id="IPR011947">
    <property type="entry name" value="FCP1_euk"/>
</dbReference>
<feature type="region of interest" description="Disordered" evidence="15">
    <location>
        <begin position="1"/>
        <end position="29"/>
    </location>
</feature>
<dbReference type="SMART" id="SM00292">
    <property type="entry name" value="BRCT"/>
    <property type="match status" value="1"/>
</dbReference>
<keyword evidence="7" id="KW-0378">Hydrolase</keyword>
<dbReference type="SUPFAM" id="SSF52113">
    <property type="entry name" value="BRCT domain"/>
    <property type="match status" value="1"/>
</dbReference>
<feature type="compositionally biased region" description="Polar residues" evidence="15">
    <location>
        <begin position="395"/>
        <end position="412"/>
    </location>
</feature>
<evidence type="ECO:0000256" key="10">
    <source>
        <dbReference type="ARBA" id="ARBA00023163"/>
    </source>
</evidence>
<dbReference type="CDD" id="cd17729">
    <property type="entry name" value="BRCT_CTDP1"/>
    <property type="match status" value="1"/>
</dbReference>
<evidence type="ECO:0000256" key="4">
    <source>
        <dbReference type="ARBA" id="ARBA00013081"/>
    </source>
</evidence>
<comment type="caution">
    <text evidence="18">The sequence shown here is derived from an EMBL/GenBank/DDBJ whole genome shotgun (WGS) entry which is preliminary data.</text>
</comment>
<comment type="cofactor">
    <cofactor evidence="2">
        <name>Mg(2+)</name>
        <dbReference type="ChEBI" id="CHEBI:18420"/>
    </cofactor>
</comment>
<dbReference type="FunFam" id="3.40.50.1000:FF:000098">
    <property type="entry name" value="RNA polymerase II C-terminal domain phosphatase-like 3"/>
    <property type="match status" value="1"/>
</dbReference>
<dbReference type="Proteomes" id="UP001140949">
    <property type="component" value="Unassembled WGS sequence"/>
</dbReference>
<evidence type="ECO:0000256" key="15">
    <source>
        <dbReference type="SAM" id="MobiDB-lite"/>
    </source>
</evidence>
<evidence type="ECO:0000256" key="13">
    <source>
        <dbReference type="ARBA" id="ARBA00048336"/>
    </source>
</evidence>
<name>A0AAX6HZG2_IRIPA</name>
<dbReference type="EC" id="3.1.3.16" evidence="4"/>
<feature type="compositionally biased region" description="Low complexity" evidence="15">
    <location>
        <begin position="424"/>
        <end position="434"/>
    </location>
</feature>
<dbReference type="Gene3D" id="3.40.50.1000">
    <property type="entry name" value="HAD superfamily/HAD-like"/>
    <property type="match status" value="1"/>
</dbReference>
<dbReference type="CDD" id="cd07521">
    <property type="entry name" value="HAD_FCP1-like"/>
    <property type="match status" value="1"/>
</dbReference>
<sequence>MRRREGSGTDGGSDSSLEEISADDFRPRKSGVWMGYPSIPRSFGQDLYSFAWAQAVQNKPLGFNVKPAKKDEEEMVFVVDDDDEVGGEEMEKEEGELEEGEIELASESVTNDGAVKIETTNCEKKENDNEEDEEVVIIGEFDQSVGTILEELEAITVEEAEAAFEAVCSRLQKLFASLKKMYSESAGVPVLDALVQQAFMGIQTVYGVYSLGNLKKMEQNRDLLLRLLIHIKNQYSVFLSAEQVKEIDERVQALASESVNVEKPGHVGNLNGFTNAVGLVPATKAGLDYRTVDRGSSNNSKAALPKLEQSINTRKFEFSPLLNLHADYDEDSLPSPTRDNAPPLPTLRPIGFDTEIVAQPAQPIPPKNVEAGNGSVHPYVADAFKEVSSYQQKYGRNSILTSNRLPSPTPSEDGNDEGDDSHNEVSSSSVGNNVRTVGFSSTRANINSSSGSQIAPAKPVDQMGLGPNAVIKASAKSRDPRLRFMNVEVGGAPQNGVGGSENSRKKKAGEEALADGNTLKRQRNGLSRDLQVTAGTGGRIEDGGPLTSQMGNRIRPNENVSMEIRKPGNGVNANMNSKESTGVNAKVKSKESNSGSVPKPAASPAPSVSLPSLLKDIAVNPTMLLQLVKREQQRLAAEAQQKTANPKLAADSQPKNANLAVNGFPVAVPSAINAPTNPLEVAQNPVMKPQISSQSTSMNAQNDVGKIRMKARDPRRILHTNMVQKTDTLGSEPPKTSGALVSDVQNNKDRITVREQGEQIQTTSLASQSTPLPDIAWQFTKNLKNVADIVSTSESTAPLPAGLQNISQPLPSKITDDSSDLSTFSGTSSQGGGTGGSSQSSSQSVNPWGDVDHLLDGYDDQQRAAIQKERARRIAEQNKMFSEKKLCLVLDLDHTLLNSAKFIEVDPVHEEILRIKEEQDREKPERHLFRFQHMGMWTKLRPGVWKFLEKASKLFELHLYTMGNKLYATEMAKVLDPTGALFAGRVISKGDDGDPLDGDDRIPKSKDLEGVLGMESAVVIIDDSVRVWPHHKLNLIVVERYTYFPCSRRQFGLPGPSLLEIDHDERPEEATLASASGVIERIHHNFFSHRSLNEVDVRNILASEQRKILAGCKIVFSRVFPVGEANPHLHPLWQTAEQFGAECTNQIDEKVTHVVANSLGTDKVNWALSTGRFVVHPGWVEASALLYRRASEQDFAVKL</sequence>
<dbReference type="GO" id="GO:0008420">
    <property type="term" value="F:RNA polymerase II CTD heptapeptide repeat phosphatase activity"/>
    <property type="evidence" value="ECO:0007669"/>
    <property type="project" value="InterPro"/>
</dbReference>
<dbReference type="FunFam" id="3.40.50.10190:FF:000014">
    <property type="entry name" value="RNA polymerase II C-terminal domain phosphatase-like 3"/>
    <property type="match status" value="1"/>
</dbReference>
<dbReference type="InterPro" id="IPR036412">
    <property type="entry name" value="HAD-like_sf"/>
</dbReference>
<proteinExistence type="predicted"/>
<evidence type="ECO:0000256" key="14">
    <source>
        <dbReference type="ARBA" id="ARBA00063107"/>
    </source>
</evidence>
<keyword evidence="6" id="KW-0479">Metal-binding</keyword>
<dbReference type="GO" id="GO:0046872">
    <property type="term" value="F:metal ion binding"/>
    <property type="evidence" value="ECO:0007669"/>
    <property type="project" value="UniProtKB-KW"/>
</dbReference>
<feature type="region of interest" description="Disordered" evidence="15">
    <location>
        <begin position="395"/>
        <end position="464"/>
    </location>
</feature>